<dbReference type="CDD" id="cd00712">
    <property type="entry name" value="AsnB"/>
    <property type="match status" value="1"/>
</dbReference>
<dbReference type="OrthoDB" id="9763290at2"/>
<dbReference type="GO" id="GO:0005829">
    <property type="term" value="C:cytosol"/>
    <property type="evidence" value="ECO:0007669"/>
    <property type="project" value="TreeGrafter"/>
</dbReference>
<evidence type="ECO:0000256" key="6">
    <source>
        <dbReference type="ARBA" id="ARBA00022888"/>
    </source>
</evidence>
<evidence type="ECO:0000256" key="10">
    <source>
        <dbReference type="PIRSR" id="PIRSR001589-2"/>
    </source>
</evidence>
<dbReference type="PANTHER" id="PTHR43284:SF1">
    <property type="entry name" value="ASPARAGINE SYNTHETASE"/>
    <property type="match status" value="1"/>
</dbReference>
<protein>
    <recommendedName>
        <fullName evidence="3">asparagine synthase (glutamine-hydrolyzing)</fullName>
        <ecNumber evidence="3">6.3.5.4</ecNumber>
    </recommendedName>
</protein>
<dbReference type="NCBIfam" id="TIGR03104">
    <property type="entry name" value="trio_amidotrans"/>
    <property type="match status" value="1"/>
</dbReference>
<dbReference type="GO" id="GO:0006529">
    <property type="term" value="P:asparagine biosynthetic process"/>
    <property type="evidence" value="ECO:0007669"/>
    <property type="project" value="UniProtKB-KW"/>
</dbReference>
<dbReference type="AlphaFoldDB" id="A0A1M5SKD0"/>
<keyword evidence="7 9" id="KW-0315">Glutamine amidotransferase</keyword>
<evidence type="ECO:0000256" key="7">
    <source>
        <dbReference type="ARBA" id="ARBA00022962"/>
    </source>
</evidence>
<name>A0A1M5SKD0_9ACTN</name>
<comment type="catalytic activity">
    <reaction evidence="8">
        <text>L-aspartate + L-glutamine + ATP + H2O = L-asparagine + L-glutamate + AMP + diphosphate + H(+)</text>
        <dbReference type="Rhea" id="RHEA:12228"/>
        <dbReference type="ChEBI" id="CHEBI:15377"/>
        <dbReference type="ChEBI" id="CHEBI:15378"/>
        <dbReference type="ChEBI" id="CHEBI:29985"/>
        <dbReference type="ChEBI" id="CHEBI:29991"/>
        <dbReference type="ChEBI" id="CHEBI:30616"/>
        <dbReference type="ChEBI" id="CHEBI:33019"/>
        <dbReference type="ChEBI" id="CHEBI:58048"/>
        <dbReference type="ChEBI" id="CHEBI:58359"/>
        <dbReference type="ChEBI" id="CHEBI:456215"/>
        <dbReference type="EC" id="6.3.5.4"/>
    </reaction>
</comment>
<keyword evidence="6 9" id="KW-0061">Asparagine biosynthesis</keyword>
<dbReference type="Pfam" id="PF00733">
    <property type="entry name" value="Asn_synthase"/>
    <property type="match status" value="1"/>
</dbReference>
<dbReference type="PANTHER" id="PTHR43284">
    <property type="entry name" value="ASPARAGINE SYNTHETASE (GLUTAMINE-HYDROLYZING)"/>
    <property type="match status" value="1"/>
</dbReference>
<feature type="domain" description="Glutamine amidotransferase type-2" evidence="11">
    <location>
        <begin position="2"/>
        <end position="214"/>
    </location>
</feature>
<dbReference type="InterPro" id="IPR017932">
    <property type="entry name" value="GATase_2_dom"/>
</dbReference>
<dbReference type="InterPro" id="IPR029055">
    <property type="entry name" value="Ntn_hydrolases_N"/>
</dbReference>
<dbReference type="Proteomes" id="UP000184471">
    <property type="component" value="Unassembled WGS sequence"/>
</dbReference>
<feature type="binding site" evidence="10">
    <location>
        <position position="293"/>
    </location>
    <ligand>
        <name>ATP</name>
        <dbReference type="ChEBI" id="CHEBI:30616"/>
    </ligand>
</feature>
<gene>
    <name evidence="12" type="ORF">SAMN05444351_0021</name>
</gene>
<accession>A0A1M5SKD0</accession>
<dbReference type="PIRSF" id="PIRSF001589">
    <property type="entry name" value="Asn_synthetase_glu-h"/>
    <property type="match status" value="1"/>
</dbReference>
<dbReference type="InterPro" id="IPR033738">
    <property type="entry name" value="AsnB_N"/>
</dbReference>
<dbReference type="Gene3D" id="3.40.50.620">
    <property type="entry name" value="HUPs"/>
    <property type="match status" value="1"/>
</dbReference>
<dbReference type="InterPro" id="IPR001962">
    <property type="entry name" value="Asn_synthase"/>
</dbReference>
<dbReference type="InterPro" id="IPR051786">
    <property type="entry name" value="ASN_synthetase/amidase"/>
</dbReference>
<organism evidence="12 13">
    <name type="scientific">Geodermatophilus nigrescens</name>
    <dbReference type="NCBI Taxonomy" id="1070870"/>
    <lineage>
        <taxon>Bacteria</taxon>
        <taxon>Bacillati</taxon>
        <taxon>Actinomycetota</taxon>
        <taxon>Actinomycetes</taxon>
        <taxon>Geodermatophilales</taxon>
        <taxon>Geodermatophilaceae</taxon>
        <taxon>Geodermatophilus</taxon>
    </lineage>
</organism>
<evidence type="ECO:0000313" key="12">
    <source>
        <dbReference type="EMBL" id="SHH38850.1"/>
    </source>
</evidence>
<dbReference type="CDD" id="cd01991">
    <property type="entry name" value="Asn_synthase_B_C"/>
    <property type="match status" value="1"/>
</dbReference>
<sequence>MCGLSGEIRFDGSLADTTAVARMVEALVPRGPDGQGQWSAGRVAFGHRRLSVIDLSASGSQPMVDSELGLEAVFNGCIYDYKELRAELEGHGYRFFSTSDTEVLLKGYHHWGVDFVDHLHGMFVVVIHERDTGRVVMARDRLGIKPLYLSETPGRLRFASSLPALLRAGDVDTSIDPVALHHYLTWHAVVPAPRTLLNGVRKLPPATVRVIEADGTSREHRYWEPTYERRAEHSGWSDRDWEDAIEEALRVAVRRRLVSDIPVGVLLSGGLDSSLIVGLLAQEGQSDLATYSIGFETVGGHAGDEFRYSDVIAERFGTDHHRIRVSSDELAAALGHAIGAMAEPMVSHDVVAFDLLSERVSQTIRVVQSGQGADEVFAGYHWYPPLADVDREEAVERYAAAFFDRGAQDMRALVGERYALDGDPSLEFVRDHMSRPGAQTAVDAALRLDSEVMLVDDPVKRVDNMSMAWGLEARVPFLDHDLVELAALCPPELKLADGGKGVLKAIGRRIIPPEVIDRPKGYFPVPAITHLEGKVLGLVKDALSSEAARERALFRPEYVSRLLDDPNGELTPLRGNKLWQLGLLELWLQNHGV</sequence>
<comment type="pathway">
    <text evidence="1">Amino-acid biosynthesis; L-asparagine biosynthesis; L-asparagine from L-aspartate (L-Gln route): step 1/1.</text>
</comment>
<keyword evidence="13" id="KW-1185">Reference proteome</keyword>
<dbReference type="InterPro" id="IPR014729">
    <property type="entry name" value="Rossmann-like_a/b/a_fold"/>
</dbReference>
<comment type="similarity">
    <text evidence="2">Belongs to the asparagine synthetase family.</text>
</comment>
<evidence type="ECO:0000256" key="2">
    <source>
        <dbReference type="ARBA" id="ARBA00005752"/>
    </source>
</evidence>
<evidence type="ECO:0000256" key="9">
    <source>
        <dbReference type="PIRSR" id="PIRSR001589-1"/>
    </source>
</evidence>
<keyword evidence="5 10" id="KW-0067">ATP-binding</keyword>
<dbReference type="InterPro" id="IPR006426">
    <property type="entry name" value="Asn_synth_AEB"/>
</dbReference>
<evidence type="ECO:0000256" key="5">
    <source>
        <dbReference type="ARBA" id="ARBA00022840"/>
    </source>
</evidence>
<dbReference type="EMBL" id="FQVX01000010">
    <property type="protein sequence ID" value="SHH38850.1"/>
    <property type="molecule type" value="Genomic_DNA"/>
</dbReference>
<evidence type="ECO:0000256" key="1">
    <source>
        <dbReference type="ARBA" id="ARBA00005187"/>
    </source>
</evidence>
<dbReference type="Gene3D" id="3.60.20.10">
    <property type="entry name" value="Glutamine Phosphoribosylpyrophosphate, subunit 1, domain 1"/>
    <property type="match status" value="1"/>
</dbReference>
<dbReference type="EC" id="6.3.5.4" evidence="3"/>
<evidence type="ECO:0000313" key="13">
    <source>
        <dbReference type="Proteomes" id="UP000184471"/>
    </source>
</evidence>
<dbReference type="InterPro" id="IPR017535">
    <property type="entry name" value="Asparagine_synth"/>
</dbReference>
<dbReference type="NCBIfam" id="TIGR01536">
    <property type="entry name" value="asn_synth_AEB"/>
    <property type="match status" value="1"/>
</dbReference>
<evidence type="ECO:0000256" key="8">
    <source>
        <dbReference type="ARBA" id="ARBA00048741"/>
    </source>
</evidence>
<evidence type="ECO:0000256" key="4">
    <source>
        <dbReference type="ARBA" id="ARBA00022741"/>
    </source>
</evidence>
<feature type="binding site" evidence="10">
    <location>
        <begin position="369"/>
        <end position="370"/>
    </location>
    <ligand>
        <name>ATP</name>
        <dbReference type="ChEBI" id="CHEBI:30616"/>
    </ligand>
</feature>
<feature type="binding site" evidence="10">
    <location>
        <position position="100"/>
    </location>
    <ligand>
        <name>L-glutamine</name>
        <dbReference type="ChEBI" id="CHEBI:58359"/>
    </ligand>
</feature>
<dbReference type="STRING" id="1070870.SAMN05444351_0021"/>
<keyword evidence="4 10" id="KW-0547">Nucleotide-binding</keyword>
<feature type="active site" description="For GATase activity" evidence="9">
    <location>
        <position position="2"/>
    </location>
</feature>
<proteinExistence type="inferred from homology"/>
<dbReference type="SUPFAM" id="SSF56235">
    <property type="entry name" value="N-terminal nucleophile aminohydrolases (Ntn hydrolases)"/>
    <property type="match status" value="1"/>
</dbReference>
<keyword evidence="9" id="KW-0028">Amino-acid biosynthesis</keyword>
<dbReference type="GO" id="GO:0004066">
    <property type="term" value="F:asparagine synthase (glutamine-hydrolyzing) activity"/>
    <property type="evidence" value="ECO:0007669"/>
    <property type="project" value="UniProtKB-EC"/>
</dbReference>
<feature type="binding site" evidence="10">
    <location>
        <position position="266"/>
    </location>
    <ligand>
        <name>ATP</name>
        <dbReference type="ChEBI" id="CHEBI:30616"/>
    </ligand>
</feature>
<dbReference type="RefSeq" id="WP_073422791.1">
    <property type="nucleotide sequence ID" value="NZ_FQVX01000010.1"/>
</dbReference>
<evidence type="ECO:0000256" key="3">
    <source>
        <dbReference type="ARBA" id="ARBA00012737"/>
    </source>
</evidence>
<dbReference type="GO" id="GO:0005524">
    <property type="term" value="F:ATP binding"/>
    <property type="evidence" value="ECO:0007669"/>
    <property type="project" value="UniProtKB-KW"/>
</dbReference>
<dbReference type="SUPFAM" id="SSF52402">
    <property type="entry name" value="Adenine nucleotide alpha hydrolases-like"/>
    <property type="match status" value="1"/>
</dbReference>
<dbReference type="PROSITE" id="PS51278">
    <property type="entry name" value="GATASE_TYPE_2"/>
    <property type="match status" value="1"/>
</dbReference>
<reference evidence="12 13" key="1">
    <citation type="submission" date="2016-11" db="EMBL/GenBank/DDBJ databases">
        <authorList>
            <person name="Jaros S."/>
            <person name="Januszkiewicz K."/>
            <person name="Wedrychowicz H."/>
        </authorList>
    </citation>
    <scope>NUCLEOTIDE SEQUENCE [LARGE SCALE GENOMIC DNA]</scope>
    <source>
        <strain evidence="12 13">DSM 45408</strain>
    </source>
</reference>
<evidence type="ECO:0000259" key="11">
    <source>
        <dbReference type="PROSITE" id="PS51278"/>
    </source>
</evidence>
<dbReference type="Pfam" id="PF13537">
    <property type="entry name" value="GATase_7"/>
    <property type="match status" value="1"/>
</dbReference>